<evidence type="ECO:0000313" key="2">
    <source>
        <dbReference type="Proteomes" id="UP000298656"/>
    </source>
</evidence>
<organism evidence="1 2">
    <name type="scientific">Trinickia violacea</name>
    <dbReference type="NCBI Taxonomy" id="2571746"/>
    <lineage>
        <taxon>Bacteria</taxon>
        <taxon>Pseudomonadati</taxon>
        <taxon>Pseudomonadota</taxon>
        <taxon>Betaproteobacteria</taxon>
        <taxon>Burkholderiales</taxon>
        <taxon>Burkholderiaceae</taxon>
        <taxon>Trinickia</taxon>
    </lineage>
</organism>
<dbReference type="Proteomes" id="UP000298656">
    <property type="component" value="Chromosome 1"/>
</dbReference>
<gene>
    <name evidence="1" type="ORF">FAZ95_21890</name>
</gene>
<accession>A0A4P8ITV7</accession>
<name>A0A4P8ITV7_9BURK</name>
<protein>
    <submittedName>
        <fullName evidence="1">Panthothenate synthetase</fullName>
    </submittedName>
</protein>
<dbReference type="OrthoDB" id="120749at2"/>
<dbReference type="KEGG" id="tvl:FAZ95_21890"/>
<sequence length="102" mass="11435">MRMIFNIRIPNQPFNTLVLEGTAGDVIRRIIEECQPEAIYFTEQDGARGAIAVFEIPTASDIPRLAEPWFLKLDATCQVQIAMTLDDLQKAGLDKLGAKWKS</sequence>
<dbReference type="AlphaFoldDB" id="A0A4P8ITV7"/>
<dbReference type="RefSeq" id="WP_137334357.1">
    <property type="nucleotide sequence ID" value="NZ_CP040077.1"/>
</dbReference>
<dbReference type="EMBL" id="CP040077">
    <property type="protein sequence ID" value="QCP51577.1"/>
    <property type="molecule type" value="Genomic_DNA"/>
</dbReference>
<proteinExistence type="predicted"/>
<reference evidence="1 2" key="1">
    <citation type="submission" date="2019-05" db="EMBL/GenBank/DDBJ databases">
        <title>Burkholderia sp. DHOD12, isolated from subtropical forest soil.</title>
        <authorList>
            <person name="Gao Z.-H."/>
            <person name="Qiu L.-H."/>
        </authorList>
    </citation>
    <scope>NUCLEOTIDE SEQUENCE [LARGE SCALE GENOMIC DNA]</scope>
    <source>
        <strain evidence="1 2">DHOD12</strain>
    </source>
</reference>
<evidence type="ECO:0000313" key="1">
    <source>
        <dbReference type="EMBL" id="QCP51577.1"/>
    </source>
</evidence>
<keyword evidence="2" id="KW-1185">Reference proteome</keyword>